<reference evidence="2" key="1">
    <citation type="journal article" date="2005" name="Nature">
        <title>The map-based sequence of the rice genome.</title>
        <authorList>
            <consortium name="International rice genome sequencing project (IRGSP)"/>
            <person name="Matsumoto T."/>
            <person name="Wu J."/>
            <person name="Kanamori H."/>
            <person name="Katayose Y."/>
            <person name="Fujisawa M."/>
            <person name="Namiki N."/>
            <person name="Mizuno H."/>
            <person name="Yamamoto K."/>
            <person name="Antonio B.A."/>
            <person name="Baba T."/>
            <person name="Sakata K."/>
            <person name="Nagamura Y."/>
            <person name="Aoki H."/>
            <person name="Arikawa K."/>
            <person name="Arita K."/>
            <person name="Bito T."/>
            <person name="Chiden Y."/>
            <person name="Fujitsuka N."/>
            <person name="Fukunaka R."/>
            <person name="Hamada M."/>
            <person name="Harada C."/>
            <person name="Hayashi A."/>
            <person name="Hijishita S."/>
            <person name="Honda M."/>
            <person name="Hosokawa S."/>
            <person name="Ichikawa Y."/>
            <person name="Idonuma A."/>
            <person name="Iijima M."/>
            <person name="Ikeda M."/>
            <person name="Ikeno M."/>
            <person name="Ito K."/>
            <person name="Ito S."/>
            <person name="Ito T."/>
            <person name="Ito Y."/>
            <person name="Ito Y."/>
            <person name="Iwabuchi A."/>
            <person name="Kamiya K."/>
            <person name="Karasawa W."/>
            <person name="Kurita K."/>
            <person name="Katagiri S."/>
            <person name="Kikuta A."/>
            <person name="Kobayashi H."/>
            <person name="Kobayashi N."/>
            <person name="Machita K."/>
            <person name="Maehara T."/>
            <person name="Masukawa M."/>
            <person name="Mizubayashi T."/>
            <person name="Mukai Y."/>
            <person name="Nagasaki H."/>
            <person name="Nagata Y."/>
            <person name="Naito S."/>
            <person name="Nakashima M."/>
            <person name="Nakama Y."/>
            <person name="Nakamichi Y."/>
            <person name="Nakamura M."/>
            <person name="Meguro A."/>
            <person name="Negishi M."/>
            <person name="Ohta I."/>
            <person name="Ohta T."/>
            <person name="Okamoto M."/>
            <person name="Ono N."/>
            <person name="Saji S."/>
            <person name="Sakaguchi M."/>
            <person name="Sakai K."/>
            <person name="Shibata M."/>
            <person name="Shimokawa T."/>
            <person name="Song J."/>
            <person name="Takazaki Y."/>
            <person name="Terasawa K."/>
            <person name="Tsugane M."/>
            <person name="Tsuji K."/>
            <person name="Ueda S."/>
            <person name="Waki K."/>
            <person name="Yamagata H."/>
            <person name="Yamamoto M."/>
            <person name="Yamamoto S."/>
            <person name="Yamane H."/>
            <person name="Yoshiki S."/>
            <person name="Yoshihara R."/>
            <person name="Yukawa K."/>
            <person name="Zhong H."/>
            <person name="Yano M."/>
            <person name="Yuan Q."/>
            <person name="Ouyang S."/>
            <person name="Liu J."/>
            <person name="Jones K.M."/>
            <person name="Gansberger K."/>
            <person name="Moffat K."/>
            <person name="Hill J."/>
            <person name="Bera J."/>
            <person name="Fadrosh D."/>
            <person name="Jin S."/>
            <person name="Johri S."/>
            <person name="Kim M."/>
            <person name="Overton L."/>
            <person name="Reardon M."/>
            <person name="Tsitrin T."/>
            <person name="Vuong H."/>
            <person name="Weaver B."/>
            <person name="Ciecko A."/>
            <person name="Tallon L."/>
            <person name="Jackson J."/>
            <person name="Pai G."/>
            <person name="Aken S.V."/>
            <person name="Utterback T."/>
            <person name="Reidmuller S."/>
            <person name="Feldblyum T."/>
            <person name="Hsiao J."/>
            <person name="Zismann V."/>
            <person name="Iobst S."/>
            <person name="de Vazeille A.R."/>
            <person name="Buell C.R."/>
            <person name="Ying K."/>
            <person name="Li Y."/>
            <person name="Lu T."/>
            <person name="Huang Y."/>
            <person name="Zhao Q."/>
            <person name="Feng Q."/>
            <person name="Zhang L."/>
            <person name="Zhu J."/>
            <person name="Weng Q."/>
            <person name="Mu J."/>
            <person name="Lu Y."/>
            <person name="Fan D."/>
            <person name="Liu Y."/>
            <person name="Guan J."/>
            <person name="Zhang Y."/>
            <person name="Yu S."/>
            <person name="Liu X."/>
            <person name="Zhang Y."/>
            <person name="Hong G."/>
            <person name="Han B."/>
            <person name="Choisne N."/>
            <person name="Demange N."/>
            <person name="Orjeda G."/>
            <person name="Samain S."/>
            <person name="Cattolico L."/>
            <person name="Pelletier E."/>
            <person name="Couloux A."/>
            <person name="Segurens B."/>
            <person name="Wincker P."/>
            <person name="D'Hont A."/>
            <person name="Scarpelli C."/>
            <person name="Weissenbach J."/>
            <person name="Salanoubat M."/>
            <person name="Quetier F."/>
            <person name="Yu Y."/>
            <person name="Kim H.R."/>
            <person name="Rambo T."/>
            <person name="Currie J."/>
            <person name="Collura K."/>
            <person name="Luo M."/>
            <person name="Yang T."/>
            <person name="Ammiraju J.S.S."/>
            <person name="Engler F."/>
            <person name="Soderlund C."/>
            <person name="Wing R.A."/>
            <person name="Palmer L.E."/>
            <person name="de la Bastide M."/>
            <person name="Spiegel L."/>
            <person name="Nascimento L."/>
            <person name="Zutavern T."/>
            <person name="O'Shaughnessy A."/>
            <person name="Dike S."/>
            <person name="Dedhia N."/>
            <person name="Preston R."/>
            <person name="Balija V."/>
            <person name="McCombie W.R."/>
            <person name="Chow T."/>
            <person name="Chen H."/>
            <person name="Chung M."/>
            <person name="Chen C."/>
            <person name="Shaw J."/>
            <person name="Wu H."/>
            <person name="Hsiao K."/>
            <person name="Chao Y."/>
            <person name="Chu M."/>
            <person name="Cheng C."/>
            <person name="Hour A."/>
            <person name="Lee P."/>
            <person name="Lin S."/>
            <person name="Lin Y."/>
            <person name="Liou J."/>
            <person name="Liu S."/>
            <person name="Hsing Y."/>
            <person name="Raghuvanshi S."/>
            <person name="Mohanty A."/>
            <person name="Bharti A.K."/>
            <person name="Gaur A."/>
            <person name="Gupta V."/>
            <person name="Kumar D."/>
            <person name="Ravi V."/>
            <person name="Vij S."/>
            <person name="Kapur A."/>
            <person name="Khurana P."/>
            <person name="Khurana P."/>
            <person name="Khurana J.P."/>
            <person name="Tyagi A.K."/>
            <person name="Gaikwad K."/>
            <person name="Singh A."/>
            <person name="Dalal V."/>
            <person name="Srivastava S."/>
            <person name="Dixit A."/>
            <person name="Pal A.K."/>
            <person name="Ghazi I.A."/>
            <person name="Yadav M."/>
            <person name="Pandit A."/>
            <person name="Bhargava A."/>
            <person name="Sureshbabu K."/>
            <person name="Batra K."/>
            <person name="Sharma T.R."/>
            <person name="Mohapatra T."/>
            <person name="Singh N.K."/>
            <person name="Messing J."/>
            <person name="Nelson A.B."/>
            <person name="Fuks G."/>
            <person name="Kavchok S."/>
            <person name="Keizer G."/>
            <person name="Linton E."/>
            <person name="Llaca V."/>
            <person name="Song R."/>
            <person name="Tanyolac B."/>
            <person name="Young S."/>
            <person name="Ho-Il K."/>
            <person name="Hahn J.H."/>
            <person name="Sangsakoo G."/>
            <person name="Vanavichit A."/>
            <person name="de Mattos Luiz.A.T."/>
            <person name="Zimmer P.D."/>
            <person name="Malone G."/>
            <person name="Dellagostin O."/>
            <person name="de Oliveira A.C."/>
            <person name="Bevan M."/>
            <person name="Bancroft I."/>
            <person name="Minx P."/>
            <person name="Cordum H."/>
            <person name="Wilson R."/>
            <person name="Cheng Z."/>
            <person name="Jin W."/>
            <person name="Jiang J."/>
            <person name="Leong S.A."/>
            <person name="Iwama H."/>
            <person name="Gojobori T."/>
            <person name="Itoh T."/>
            <person name="Niimura Y."/>
            <person name="Fujii Y."/>
            <person name="Habara T."/>
            <person name="Sakai H."/>
            <person name="Sato Y."/>
            <person name="Wilson G."/>
            <person name="Kumar K."/>
            <person name="McCouch S."/>
            <person name="Juretic N."/>
            <person name="Hoen D."/>
            <person name="Wright S."/>
            <person name="Bruskiewich R."/>
            <person name="Bureau T."/>
            <person name="Miyao A."/>
            <person name="Hirochika H."/>
            <person name="Nishikawa T."/>
            <person name="Kadowaki K."/>
            <person name="Sugiura M."/>
            <person name="Burr B."/>
            <person name="Sasaki T."/>
        </authorList>
    </citation>
    <scope>NUCLEOTIDE SEQUENCE [LARGE SCALE GENOMIC DNA]</scope>
    <source>
        <strain evidence="2">cv. Nipponbare</strain>
    </source>
</reference>
<proteinExistence type="predicted"/>
<organism evidence="1 2">
    <name type="scientific">Oryza sativa subsp. japonica</name>
    <name type="common">Rice</name>
    <dbReference type="NCBI Taxonomy" id="39947"/>
    <lineage>
        <taxon>Eukaryota</taxon>
        <taxon>Viridiplantae</taxon>
        <taxon>Streptophyta</taxon>
        <taxon>Embryophyta</taxon>
        <taxon>Tracheophyta</taxon>
        <taxon>Spermatophyta</taxon>
        <taxon>Magnoliopsida</taxon>
        <taxon>Liliopsida</taxon>
        <taxon>Poales</taxon>
        <taxon>Poaceae</taxon>
        <taxon>BOP clade</taxon>
        <taxon>Oryzoideae</taxon>
        <taxon>Oryzeae</taxon>
        <taxon>Oryzinae</taxon>
        <taxon>Oryza</taxon>
        <taxon>Oryza sativa</taxon>
    </lineage>
</organism>
<accession>Q6Z639</accession>
<sequence>MVGCGCMVLLVVPIAIKDRFAGCPGRTYRAYHKPAWATARLVVLLSFSRRTQARVGVMELGRSGCPVDRLPDSPRHERGAARCLLGTGANPKPCTRLWAVDQIHRD</sequence>
<dbReference type="AlphaFoldDB" id="Q6Z639"/>
<protein>
    <submittedName>
        <fullName evidence="1">Uncharacterized protein</fullName>
    </submittedName>
</protein>
<name>Q6Z639_ORYSJ</name>
<evidence type="ECO:0000313" key="2">
    <source>
        <dbReference type="Proteomes" id="UP000000763"/>
    </source>
</evidence>
<dbReference type="Proteomes" id="UP000000763">
    <property type="component" value="Chromosome 7"/>
</dbReference>
<gene>
    <name evidence="1" type="primary">OSJNBa0016I05.23</name>
</gene>
<dbReference type="EMBL" id="AP005063">
    <property type="protein sequence ID" value="BAC83669.1"/>
    <property type="molecule type" value="Genomic_DNA"/>
</dbReference>
<evidence type="ECO:0000313" key="1">
    <source>
        <dbReference type="EMBL" id="BAC83669.1"/>
    </source>
</evidence>
<reference evidence="2" key="2">
    <citation type="journal article" date="2008" name="Nucleic Acids Res.">
        <title>The rice annotation project database (RAP-DB): 2008 update.</title>
        <authorList>
            <consortium name="The rice annotation project (RAP)"/>
        </authorList>
    </citation>
    <scope>GENOME REANNOTATION</scope>
    <source>
        <strain evidence="2">cv. Nipponbare</strain>
    </source>
</reference>